<feature type="signal peptide" evidence="1">
    <location>
        <begin position="1"/>
        <end position="17"/>
    </location>
</feature>
<dbReference type="Proteomes" id="UP000663879">
    <property type="component" value="Unassembled WGS sequence"/>
</dbReference>
<evidence type="ECO:0000313" key="2">
    <source>
        <dbReference type="EMBL" id="CAF1084367.1"/>
    </source>
</evidence>
<feature type="chain" id="PRO_5032690100" evidence="1">
    <location>
        <begin position="18"/>
        <end position="106"/>
    </location>
</feature>
<accession>A0A814MVL7</accession>
<name>A0A814MVL7_9BILA</name>
<reference evidence="2" key="1">
    <citation type="submission" date="2021-02" db="EMBL/GenBank/DDBJ databases">
        <authorList>
            <person name="Nowell W R."/>
        </authorList>
    </citation>
    <scope>NUCLEOTIDE SEQUENCE</scope>
    <source>
        <strain evidence="2">Ploen Becks lab</strain>
    </source>
</reference>
<evidence type="ECO:0000256" key="1">
    <source>
        <dbReference type="SAM" id="SignalP"/>
    </source>
</evidence>
<gene>
    <name evidence="2" type="ORF">OXX778_LOCUS20350</name>
</gene>
<comment type="caution">
    <text evidence="2">The sequence shown here is derived from an EMBL/GenBank/DDBJ whole genome shotgun (WGS) entry which is preliminary data.</text>
</comment>
<evidence type="ECO:0000313" key="3">
    <source>
        <dbReference type="Proteomes" id="UP000663879"/>
    </source>
</evidence>
<sequence>MKILICILLAISSLVKCDYNLNIKMEYFKNEATHVGKSDKIKFKFCLMGSSDNQCDSKLETQILGENVISEEQFKQTTEFLNFKILNSQISTRDYFLNLSILVLNS</sequence>
<keyword evidence="3" id="KW-1185">Reference proteome</keyword>
<dbReference type="AlphaFoldDB" id="A0A814MVL7"/>
<organism evidence="2 3">
    <name type="scientific">Brachionus calyciflorus</name>
    <dbReference type="NCBI Taxonomy" id="104777"/>
    <lineage>
        <taxon>Eukaryota</taxon>
        <taxon>Metazoa</taxon>
        <taxon>Spiralia</taxon>
        <taxon>Gnathifera</taxon>
        <taxon>Rotifera</taxon>
        <taxon>Eurotatoria</taxon>
        <taxon>Monogononta</taxon>
        <taxon>Pseudotrocha</taxon>
        <taxon>Ploima</taxon>
        <taxon>Brachionidae</taxon>
        <taxon>Brachionus</taxon>
    </lineage>
</organism>
<keyword evidence="1" id="KW-0732">Signal</keyword>
<proteinExistence type="predicted"/>
<dbReference type="EMBL" id="CAJNOC010006720">
    <property type="protein sequence ID" value="CAF1084367.1"/>
    <property type="molecule type" value="Genomic_DNA"/>
</dbReference>
<protein>
    <submittedName>
        <fullName evidence="2">Uncharacterized protein</fullName>
    </submittedName>
</protein>
<feature type="non-terminal residue" evidence="2">
    <location>
        <position position="106"/>
    </location>
</feature>